<comment type="caution">
    <text evidence="4">The sequence shown here is derived from an EMBL/GenBank/DDBJ whole genome shotgun (WGS) entry which is preliminary data.</text>
</comment>
<dbReference type="SMART" id="SM00131">
    <property type="entry name" value="KU"/>
    <property type="match status" value="2"/>
</dbReference>
<organism evidence="4 5">
    <name type="scientific">Liparis tanakae</name>
    <name type="common">Tanaka's snailfish</name>
    <dbReference type="NCBI Taxonomy" id="230148"/>
    <lineage>
        <taxon>Eukaryota</taxon>
        <taxon>Metazoa</taxon>
        <taxon>Chordata</taxon>
        <taxon>Craniata</taxon>
        <taxon>Vertebrata</taxon>
        <taxon>Euteleostomi</taxon>
        <taxon>Actinopterygii</taxon>
        <taxon>Neopterygii</taxon>
        <taxon>Teleostei</taxon>
        <taxon>Neoteleostei</taxon>
        <taxon>Acanthomorphata</taxon>
        <taxon>Eupercaria</taxon>
        <taxon>Perciformes</taxon>
        <taxon>Cottioidei</taxon>
        <taxon>Cottales</taxon>
        <taxon>Liparidae</taxon>
        <taxon>Liparis</taxon>
    </lineage>
</organism>
<feature type="domain" description="BPTI/Kunitz inhibitor" evidence="3">
    <location>
        <begin position="119"/>
        <end position="171"/>
    </location>
</feature>
<evidence type="ECO:0000259" key="3">
    <source>
        <dbReference type="PROSITE" id="PS50279"/>
    </source>
</evidence>
<proteinExistence type="predicted"/>
<dbReference type="Gene3D" id="4.10.410.10">
    <property type="entry name" value="Pancreatic trypsin inhibitor Kunitz domain"/>
    <property type="match status" value="2"/>
</dbReference>
<evidence type="ECO:0000256" key="1">
    <source>
        <dbReference type="ARBA" id="ARBA00023157"/>
    </source>
</evidence>
<dbReference type="PANTHER" id="PTHR10083">
    <property type="entry name" value="KUNITZ-TYPE PROTEASE INHIBITOR-RELATED"/>
    <property type="match status" value="1"/>
</dbReference>
<keyword evidence="1" id="KW-1015">Disulfide bond</keyword>
<dbReference type="InterPro" id="IPR036880">
    <property type="entry name" value="Kunitz_BPTI_sf"/>
</dbReference>
<sequence>MTETAPLGFWLALLALLCLVRSVRPGPARGLDPAQCLVSGNHELTRPPEVKGEARCRQDCVADPDCHMAVVSTPWRGSAHCLLVHCLDRSQSRSRPSRPRDPSASIAVYPKSSDEVRRCGLVVDVTSSSACRLGTPRFFYNSSSSRCQRLLAGCGSEGNSFSSPEGCEALCRQTYLCYRPLQRGERPPGPARPHAPPSTEVLPHNFFFYNVSSGRCEGFHFRGSASTGNIFTSVERCEGLCGGVGGNYEDH</sequence>
<dbReference type="EMBL" id="SRLO01003275">
    <property type="protein sequence ID" value="TNN31637.1"/>
    <property type="molecule type" value="Genomic_DNA"/>
</dbReference>
<accession>A0A4Z2ERU3</accession>
<dbReference type="PANTHER" id="PTHR10083:SF374">
    <property type="entry name" value="BPTI_KUNITZ INHIBITOR DOMAIN-CONTAINING PROTEIN"/>
    <property type="match status" value="1"/>
</dbReference>
<dbReference type="InterPro" id="IPR050098">
    <property type="entry name" value="TFPI/VKTCI-like"/>
</dbReference>
<dbReference type="GO" id="GO:0004867">
    <property type="term" value="F:serine-type endopeptidase inhibitor activity"/>
    <property type="evidence" value="ECO:0007669"/>
    <property type="project" value="InterPro"/>
</dbReference>
<feature type="signal peptide" evidence="2">
    <location>
        <begin position="1"/>
        <end position="25"/>
    </location>
</feature>
<dbReference type="PROSITE" id="PS50279">
    <property type="entry name" value="BPTI_KUNITZ_2"/>
    <property type="match status" value="2"/>
</dbReference>
<evidence type="ECO:0000313" key="5">
    <source>
        <dbReference type="Proteomes" id="UP000314294"/>
    </source>
</evidence>
<gene>
    <name evidence="4" type="primary">Ambp</name>
    <name evidence="4" type="ORF">EYF80_058208</name>
</gene>
<feature type="domain" description="BPTI/Kunitz inhibitor" evidence="3">
    <location>
        <begin position="177"/>
        <end position="241"/>
    </location>
</feature>
<dbReference type="Proteomes" id="UP000314294">
    <property type="component" value="Unassembled WGS sequence"/>
</dbReference>
<name>A0A4Z2ERU3_9TELE</name>
<dbReference type="AlphaFoldDB" id="A0A4Z2ERU3"/>
<evidence type="ECO:0000256" key="2">
    <source>
        <dbReference type="SAM" id="SignalP"/>
    </source>
</evidence>
<evidence type="ECO:0000313" key="4">
    <source>
        <dbReference type="EMBL" id="TNN31637.1"/>
    </source>
</evidence>
<protein>
    <submittedName>
        <fullName evidence="4">Protein AMBP</fullName>
    </submittedName>
</protein>
<dbReference type="OrthoDB" id="4473401at2759"/>
<keyword evidence="5" id="KW-1185">Reference proteome</keyword>
<dbReference type="SUPFAM" id="SSF57362">
    <property type="entry name" value="BPTI-like"/>
    <property type="match status" value="2"/>
</dbReference>
<reference evidence="4 5" key="1">
    <citation type="submission" date="2019-03" db="EMBL/GenBank/DDBJ databases">
        <title>First draft genome of Liparis tanakae, snailfish: a comprehensive survey of snailfish specific genes.</title>
        <authorList>
            <person name="Kim W."/>
            <person name="Song I."/>
            <person name="Jeong J.-H."/>
            <person name="Kim D."/>
            <person name="Kim S."/>
            <person name="Ryu S."/>
            <person name="Song J.Y."/>
            <person name="Lee S.K."/>
        </authorList>
    </citation>
    <scope>NUCLEOTIDE SEQUENCE [LARGE SCALE GENOMIC DNA]</scope>
    <source>
        <tissue evidence="4">Muscle</tissue>
    </source>
</reference>
<dbReference type="InterPro" id="IPR002223">
    <property type="entry name" value="Kunitz_BPTI"/>
</dbReference>
<feature type="chain" id="PRO_5021481582" evidence="2">
    <location>
        <begin position="26"/>
        <end position="251"/>
    </location>
</feature>
<dbReference type="Pfam" id="PF00014">
    <property type="entry name" value="Kunitz_BPTI"/>
    <property type="match status" value="2"/>
</dbReference>
<keyword evidence="2" id="KW-0732">Signal</keyword>